<evidence type="ECO:0000256" key="1">
    <source>
        <dbReference type="SAM" id="Phobius"/>
    </source>
</evidence>
<keyword evidence="3" id="KW-1185">Reference proteome</keyword>
<feature type="transmembrane region" description="Helical" evidence="1">
    <location>
        <begin position="117"/>
        <end position="139"/>
    </location>
</feature>
<sequence precursor="true">MRSLAQTNVLIKAAVAAMITSLAAYPRLASWTERNGAVGFFLLMLLWTTFVLWSFVFGWHERYSGEGVFKASTSLKLWGLASLAGMAGAILLMLVVDPQLRVTTPKDYPVDLKSWANMGLFTLSFDPLFLCFAPFAFFIRLFRKPKIATVLTVLFGVFVLYLKLSSANRLPAMWLVAVLALMRVAGGFVMVYVYLQGGALPVFWMGVLVELRHLVLLFGER</sequence>
<feature type="transmembrane region" description="Helical" evidence="1">
    <location>
        <begin position="145"/>
        <end position="162"/>
    </location>
</feature>
<comment type="caution">
    <text evidence="2">The sequence shown here is derived from an EMBL/GenBank/DDBJ whole genome shotgun (WGS) entry which is preliminary data.</text>
</comment>
<reference evidence="2 3" key="1">
    <citation type="journal article" date="2011" name="J. Bacteriol.">
        <title>Genome sequence of 'Pedosphaera parvula' Ellin514, an aerobic Verrucomicrobial isolate from pasture soil.</title>
        <authorList>
            <person name="Kant R."/>
            <person name="van Passel M.W."/>
            <person name="Sangwan P."/>
            <person name="Palva A."/>
            <person name="Lucas S."/>
            <person name="Copeland A."/>
            <person name="Lapidus A."/>
            <person name="Glavina Del Rio T."/>
            <person name="Dalin E."/>
            <person name="Tice H."/>
            <person name="Bruce D."/>
            <person name="Goodwin L."/>
            <person name="Pitluck S."/>
            <person name="Chertkov O."/>
            <person name="Larimer F.W."/>
            <person name="Land M.L."/>
            <person name="Hauser L."/>
            <person name="Brettin T.S."/>
            <person name="Detter J.C."/>
            <person name="Han S."/>
            <person name="de Vos W.M."/>
            <person name="Janssen P.H."/>
            <person name="Smidt H."/>
        </authorList>
    </citation>
    <scope>NUCLEOTIDE SEQUENCE [LARGE SCALE GENOMIC DNA]</scope>
    <source>
        <strain evidence="2 3">Ellin514</strain>
    </source>
</reference>
<keyword evidence="1" id="KW-0472">Membrane</keyword>
<keyword evidence="1" id="KW-0812">Transmembrane</keyword>
<gene>
    <name evidence="2" type="ORF">Cflav_PD6326</name>
</gene>
<evidence type="ECO:0000313" key="2">
    <source>
        <dbReference type="EMBL" id="EEF62051.1"/>
    </source>
</evidence>
<dbReference type="EMBL" id="ABOX02000006">
    <property type="protein sequence ID" value="EEF62051.1"/>
    <property type="molecule type" value="Genomic_DNA"/>
</dbReference>
<name>B9XDA5_PEDPL</name>
<accession>B9XDA5</accession>
<feature type="transmembrane region" description="Helical" evidence="1">
    <location>
        <begin position="77"/>
        <end position="96"/>
    </location>
</feature>
<feature type="transmembrane region" description="Helical" evidence="1">
    <location>
        <begin position="174"/>
        <end position="195"/>
    </location>
</feature>
<organism evidence="2 3">
    <name type="scientific">Pedosphaera parvula (strain Ellin514)</name>
    <dbReference type="NCBI Taxonomy" id="320771"/>
    <lineage>
        <taxon>Bacteria</taxon>
        <taxon>Pseudomonadati</taxon>
        <taxon>Verrucomicrobiota</taxon>
        <taxon>Pedosphaerae</taxon>
        <taxon>Pedosphaerales</taxon>
        <taxon>Pedosphaeraceae</taxon>
        <taxon>Pedosphaera</taxon>
    </lineage>
</organism>
<feature type="transmembrane region" description="Helical" evidence="1">
    <location>
        <begin position="37"/>
        <end position="57"/>
    </location>
</feature>
<dbReference type="AlphaFoldDB" id="B9XDA5"/>
<keyword evidence="1" id="KW-1133">Transmembrane helix</keyword>
<dbReference type="Proteomes" id="UP000003688">
    <property type="component" value="Unassembled WGS sequence"/>
</dbReference>
<protein>
    <submittedName>
        <fullName evidence="2">Uncharacterized protein</fullName>
    </submittedName>
</protein>
<evidence type="ECO:0000313" key="3">
    <source>
        <dbReference type="Proteomes" id="UP000003688"/>
    </source>
</evidence>
<proteinExistence type="predicted"/>